<dbReference type="SUPFAM" id="SSF49265">
    <property type="entry name" value="Fibronectin type III"/>
    <property type="match status" value="1"/>
</dbReference>
<proteinExistence type="predicted"/>
<feature type="non-terminal residue" evidence="2">
    <location>
        <position position="108"/>
    </location>
</feature>
<protein>
    <recommendedName>
        <fullName evidence="1">Fibronectin type-III domain-containing protein</fullName>
    </recommendedName>
</protein>
<dbReference type="InterPro" id="IPR036116">
    <property type="entry name" value="FN3_sf"/>
</dbReference>
<dbReference type="Gene3D" id="2.60.40.10">
    <property type="entry name" value="Immunoglobulins"/>
    <property type="match status" value="1"/>
</dbReference>
<comment type="caution">
    <text evidence="2">The sequence shown here is derived from an EMBL/GenBank/DDBJ whole genome shotgun (WGS) entry which is preliminary data.</text>
</comment>
<organism evidence="2 3">
    <name type="scientific">Geodia barretti</name>
    <name type="common">Barrett's horny sponge</name>
    <dbReference type="NCBI Taxonomy" id="519541"/>
    <lineage>
        <taxon>Eukaryota</taxon>
        <taxon>Metazoa</taxon>
        <taxon>Porifera</taxon>
        <taxon>Demospongiae</taxon>
        <taxon>Heteroscleromorpha</taxon>
        <taxon>Tetractinellida</taxon>
        <taxon>Astrophorina</taxon>
        <taxon>Geodiidae</taxon>
        <taxon>Geodia</taxon>
    </lineage>
</organism>
<dbReference type="Proteomes" id="UP001174909">
    <property type="component" value="Unassembled WGS sequence"/>
</dbReference>
<evidence type="ECO:0000259" key="1">
    <source>
        <dbReference type="PROSITE" id="PS50853"/>
    </source>
</evidence>
<reference evidence="2" key="1">
    <citation type="submission" date="2023-03" db="EMBL/GenBank/DDBJ databases">
        <authorList>
            <person name="Steffen K."/>
            <person name="Cardenas P."/>
        </authorList>
    </citation>
    <scope>NUCLEOTIDE SEQUENCE</scope>
</reference>
<evidence type="ECO:0000313" key="3">
    <source>
        <dbReference type="Proteomes" id="UP001174909"/>
    </source>
</evidence>
<sequence length="108" mass="11198">MVSGDSSGGMTTVSGLTKETVYTVQVAAVTSGGTGIYSDPLSIQTPDNVFLHLNRTVIPNNGHLNISDIGSSDDTALLCITNRPGTPTSGNWFAPDGTRVDDIDVPGF</sequence>
<dbReference type="AlphaFoldDB" id="A0AA35TLL5"/>
<dbReference type="CDD" id="cd00063">
    <property type="entry name" value="FN3"/>
    <property type="match status" value="1"/>
</dbReference>
<gene>
    <name evidence="2" type="ORF">GBAR_LOCUS27752</name>
</gene>
<dbReference type="EMBL" id="CASHTH010003877">
    <property type="protein sequence ID" value="CAI8050550.1"/>
    <property type="molecule type" value="Genomic_DNA"/>
</dbReference>
<evidence type="ECO:0000313" key="2">
    <source>
        <dbReference type="EMBL" id="CAI8050550.1"/>
    </source>
</evidence>
<dbReference type="InterPro" id="IPR013783">
    <property type="entry name" value="Ig-like_fold"/>
</dbReference>
<accession>A0AA35TLL5</accession>
<feature type="domain" description="Fibronectin type-III" evidence="1">
    <location>
        <begin position="1"/>
        <end position="48"/>
    </location>
</feature>
<dbReference type="PROSITE" id="PS50853">
    <property type="entry name" value="FN3"/>
    <property type="match status" value="1"/>
</dbReference>
<keyword evidence="3" id="KW-1185">Reference proteome</keyword>
<dbReference type="InterPro" id="IPR003961">
    <property type="entry name" value="FN3_dom"/>
</dbReference>
<name>A0AA35TLL5_GEOBA</name>